<feature type="domain" description="DNA replication/recombination mediator RecO N-terminal" evidence="8">
    <location>
        <begin position="8"/>
        <end position="78"/>
    </location>
</feature>
<dbReference type="HAMAP" id="MF_00201">
    <property type="entry name" value="RecO"/>
    <property type="match status" value="1"/>
</dbReference>
<evidence type="ECO:0000256" key="4">
    <source>
        <dbReference type="ARBA" id="ARBA00023172"/>
    </source>
</evidence>
<evidence type="ECO:0000256" key="2">
    <source>
        <dbReference type="ARBA" id="ARBA00021310"/>
    </source>
</evidence>
<evidence type="ECO:0000256" key="3">
    <source>
        <dbReference type="ARBA" id="ARBA00022763"/>
    </source>
</evidence>
<dbReference type="SUPFAM" id="SSF57863">
    <property type="entry name" value="ArfGap/RecO-like zinc finger"/>
    <property type="match status" value="1"/>
</dbReference>
<comment type="similarity">
    <text evidence="1 7">Belongs to the RecO family.</text>
</comment>
<dbReference type="AlphaFoldDB" id="A0A840BGW0"/>
<dbReference type="InterPro" id="IPR037278">
    <property type="entry name" value="ARFGAP/RecO"/>
</dbReference>
<keyword evidence="5 7" id="KW-0234">DNA repair</keyword>
<dbReference type="Pfam" id="PF02565">
    <property type="entry name" value="RecO_C"/>
    <property type="match status" value="1"/>
</dbReference>
<reference evidence="9 10" key="1">
    <citation type="submission" date="2020-08" db="EMBL/GenBank/DDBJ databases">
        <title>Genomic Encyclopedia of Type Strains, Phase IV (KMG-IV): sequencing the most valuable type-strain genomes for metagenomic binning, comparative biology and taxonomic classification.</title>
        <authorList>
            <person name="Goeker M."/>
        </authorList>
    </citation>
    <scope>NUCLEOTIDE SEQUENCE [LARGE SCALE GENOMIC DNA]</scope>
    <source>
        <strain evidence="9 10">DSM 106739</strain>
    </source>
</reference>
<dbReference type="InterPro" id="IPR003717">
    <property type="entry name" value="RecO"/>
</dbReference>
<name>A0A840BGW0_9RHOO</name>
<keyword evidence="3 7" id="KW-0227">DNA damage</keyword>
<dbReference type="PANTHER" id="PTHR33991:SF1">
    <property type="entry name" value="DNA REPAIR PROTEIN RECO"/>
    <property type="match status" value="1"/>
</dbReference>
<evidence type="ECO:0000256" key="6">
    <source>
        <dbReference type="ARBA" id="ARBA00033409"/>
    </source>
</evidence>
<dbReference type="GO" id="GO:0006310">
    <property type="term" value="P:DNA recombination"/>
    <property type="evidence" value="ECO:0007669"/>
    <property type="project" value="UniProtKB-UniRule"/>
</dbReference>
<proteinExistence type="inferred from homology"/>
<protein>
    <recommendedName>
        <fullName evidence="2 7">DNA repair protein RecO</fullName>
    </recommendedName>
    <alternativeName>
        <fullName evidence="6 7">Recombination protein O</fullName>
    </alternativeName>
</protein>
<comment type="caution">
    <text evidence="9">The sequence shown here is derived from an EMBL/GenBank/DDBJ whole genome shotgun (WGS) entry which is preliminary data.</text>
</comment>
<evidence type="ECO:0000259" key="8">
    <source>
        <dbReference type="Pfam" id="PF11967"/>
    </source>
</evidence>
<dbReference type="RefSeq" id="WP_183630962.1">
    <property type="nucleotide sequence ID" value="NZ_BAABLE010000011.1"/>
</dbReference>
<sequence length="238" mass="26425">MANKRVEQQPAFVLHSHPWRETSYVVDVLSRDHGRVALVAKGARRPRSALRGVLLAFQPLDVSWSGSGELKTLVAAEWSGGQPMLSGSALMCGYYANELLVRLLPREDPHPGLFDGYAALLAGLSRGEPQDQLLRSFELSLLSELGYAPTFDTDEQGLPVRPEAFYVFIIERGPVLADREMQGEHVLSGRVLLDLARSDLSNPETLLQAKTLMRRLIGNLVGARPLESRRIFLELQEL</sequence>
<organism evidence="9 10">
    <name type="scientific">Niveibacterium umoris</name>
    <dbReference type="NCBI Taxonomy" id="1193620"/>
    <lineage>
        <taxon>Bacteria</taxon>
        <taxon>Pseudomonadati</taxon>
        <taxon>Pseudomonadota</taxon>
        <taxon>Betaproteobacteria</taxon>
        <taxon>Rhodocyclales</taxon>
        <taxon>Rhodocyclaceae</taxon>
        <taxon>Niveibacterium</taxon>
    </lineage>
</organism>
<dbReference type="SUPFAM" id="SSF50249">
    <property type="entry name" value="Nucleic acid-binding proteins"/>
    <property type="match status" value="1"/>
</dbReference>
<evidence type="ECO:0000313" key="9">
    <source>
        <dbReference type="EMBL" id="MBB4010908.1"/>
    </source>
</evidence>
<dbReference type="Gene3D" id="2.40.50.140">
    <property type="entry name" value="Nucleic acid-binding proteins"/>
    <property type="match status" value="1"/>
</dbReference>
<dbReference type="NCBIfam" id="TIGR00613">
    <property type="entry name" value="reco"/>
    <property type="match status" value="1"/>
</dbReference>
<evidence type="ECO:0000256" key="1">
    <source>
        <dbReference type="ARBA" id="ARBA00007452"/>
    </source>
</evidence>
<evidence type="ECO:0000313" key="10">
    <source>
        <dbReference type="Proteomes" id="UP000561045"/>
    </source>
</evidence>
<dbReference type="Gene3D" id="1.20.1440.120">
    <property type="entry name" value="Recombination protein O, C-terminal domain"/>
    <property type="match status" value="1"/>
</dbReference>
<keyword evidence="10" id="KW-1185">Reference proteome</keyword>
<dbReference type="InterPro" id="IPR022572">
    <property type="entry name" value="DNA_rep/recomb_RecO_N"/>
</dbReference>
<evidence type="ECO:0000256" key="5">
    <source>
        <dbReference type="ARBA" id="ARBA00023204"/>
    </source>
</evidence>
<comment type="function">
    <text evidence="7">Involved in DNA repair and RecF pathway recombination.</text>
</comment>
<dbReference type="Pfam" id="PF11967">
    <property type="entry name" value="RecO_N"/>
    <property type="match status" value="1"/>
</dbReference>
<dbReference type="EMBL" id="JACIET010000001">
    <property type="protein sequence ID" value="MBB4010908.1"/>
    <property type="molecule type" value="Genomic_DNA"/>
</dbReference>
<dbReference type="InterPro" id="IPR042242">
    <property type="entry name" value="RecO_C"/>
</dbReference>
<gene>
    <name evidence="7" type="primary">recO</name>
    <name evidence="9" type="ORF">GGR36_000216</name>
</gene>
<keyword evidence="4 7" id="KW-0233">DNA recombination</keyword>
<dbReference type="PANTHER" id="PTHR33991">
    <property type="entry name" value="DNA REPAIR PROTEIN RECO"/>
    <property type="match status" value="1"/>
</dbReference>
<accession>A0A840BGW0</accession>
<evidence type="ECO:0000256" key="7">
    <source>
        <dbReference type="HAMAP-Rule" id="MF_00201"/>
    </source>
</evidence>
<dbReference type="GO" id="GO:0043590">
    <property type="term" value="C:bacterial nucleoid"/>
    <property type="evidence" value="ECO:0007669"/>
    <property type="project" value="TreeGrafter"/>
</dbReference>
<dbReference type="InterPro" id="IPR012340">
    <property type="entry name" value="NA-bd_OB-fold"/>
</dbReference>
<dbReference type="Proteomes" id="UP000561045">
    <property type="component" value="Unassembled WGS sequence"/>
</dbReference>
<dbReference type="GO" id="GO:0006302">
    <property type="term" value="P:double-strand break repair"/>
    <property type="evidence" value="ECO:0007669"/>
    <property type="project" value="TreeGrafter"/>
</dbReference>